<proteinExistence type="predicted"/>
<dbReference type="GO" id="GO:0005634">
    <property type="term" value="C:nucleus"/>
    <property type="evidence" value="ECO:0007669"/>
    <property type="project" value="UniProtKB-SubCell"/>
</dbReference>
<feature type="region of interest" description="Disordered" evidence="6">
    <location>
        <begin position="805"/>
        <end position="870"/>
    </location>
</feature>
<evidence type="ECO:0000313" key="8">
    <source>
        <dbReference type="EMBL" id="RFU26957.1"/>
    </source>
</evidence>
<gene>
    <name evidence="8" type="ORF">B7463_g9379</name>
</gene>
<dbReference type="Proteomes" id="UP000258309">
    <property type="component" value="Unassembled WGS sequence"/>
</dbReference>
<evidence type="ECO:0000256" key="3">
    <source>
        <dbReference type="ARBA" id="ARBA00023015"/>
    </source>
</evidence>
<feature type="region of interest" description="Disordered" evidence="6">
    <location>
        <begin position="1"/>
        <end position="69"/>
    </location>
</feature>
<keyword evidence="4" id="KW-0804">Transcription</keyword>
<feature type="domain" description="Xylanolytic transcriptional activator regulatory" evidence="7">
    <location>
        <begin position="314"/>
        <end position="388"/>
    </location>
</feature>
<feature type="non-terminal residue" evidence="8">
    <location>
        <position position="870"/>
    </location>
</feature>
<accession>A0A3E2H109</accession>
<dbReference type="GO" id="GO:0008270">
    <property type="term" value="F:zinc ion binding"/>
    <property type="evidence" value="ECO:0007669"/>
    <property type="project" value="InterPro"/>
</dbReference>
<dbReference type="EMBL" id="NCSJ02000231">
    <property type="protein sequence ID" value="RFU26957.1"/>
    <property type="molecule type" value="Genomic_DNA"/>
</dbReference>
<dbReference type="InterPro" id="IPR050815">
    <property type="entry name" value="TF_fung"/>
</dbReference>
<dbReference type="PANTHER" id="PTHR47338:SF4">
    <property type="entry name" value="ZN(II)2CYS6 TRANSCRIPTION FACTOR (EUROFUNG)"/>
    <property type="match status" value="1"/>
</dbReference>
<comment type="caution">
    <text evidence="8">The sequence shown here is derived from an EMBL/GenBank/DDBJ whole genome shotgun (WGS) entry which is preliminary data.</text>
</comment>
<keyword evidence="9" id="KW-1185">Reference proteome</keyword>
<evidence type="ECO:0000256" key="5">
    <source>
        <dbReference type="ARBA" id="ARBA00023242"/>
    </source>
</evidence>
<evidence type="ECO:0000256" key="6">
    <source>
        <dbReference type="SAM" id="MobiDB-lite"/>
    </source>
</evidence>
<dbReference type="SMART" id="SM00906">
    <property type="entry name" value="Fungal_trans"/>
    <property type="match status" value="1"/>
</dbReference>
<keyword evidence="2" id="KW-0479">Metal-binding</keyword>
<dbReference type="STRING" id="5539.A0A3E2H109"/>
<organism evidence="8 9">
    <name type="scientific">Scytalidium lignicola</name>
    <name type="common">Hyphomycete</name>
    <dbReference type="NCBI Taxonomy" id="5539"/>
    <lineage>
        <taxon>Eukaryota</taxon>
        <taxon>Fungi</taxon>
        <taxon>Dikarya</taxon>
        <taxon>Ascomycota</taxon>
        <taxon>Pezizomycotina</taxon>
        <taxon>Leotiomycetes</taxon>
        <taxon>Leotiomycetes incertae sedis</taxon>
        <taxon>Scytalidium</taxon>
    </lineage>
</organism>
<protein>
    <recommendedName>
        <fullName evidence="7">Xylanolytic transcriptional activator regulatory domain-containing protein</fullName>
    </recommendedName>
</protein>
<dbReference type="AlphaFoldDB" id="A0A3E2H109"/>
<feature type="compositionally biased region" description="Polar residues" evidence="6">
    <location>
        <begin position="142"/>
        <end position="175"/>
    </location>
</feature>
<reference evidence="8 9" key="1">
    <citation type="submission" date="2018-05" db="EMBL/GenBank/DDBJ databases">
        <title>Draft genome sequence of Scytalidium lignicola DSM 105466, a ubiquitous saprotrophic fungus.</title>
        <authorList>
            <person name="Buettner E."/>
            <person name="Gebauer A.M."/>
            <person name="Hofrichter M."/>
            <person name="Liers C."/>
            <person name="Kellner H."/>
        </authorList>
    </citation>
    <scope>NUCLEOTIDE SEQUENCE [LARGE SCALE GENOMIC DNA]</scope>
    <source>
        <strain evidence="8 9">DSM 105466</strain>
    </source>
</reference>
<feature type="compositionally biased region" description="Basic and acidic residues" evidence="6">
    <location>
        <begin position="24"/>
        <end position="35"/>
    </location>
</feature>
<dbReference type="GO" id="GO:0000981">
    <property type="term" value="F:DNA-binding transcription factor activity, RNA polymerase II-specific"/>
    <property type="evidence" value="ECO:0007669"/>
    <property type="project" value="InterPro"/>
</dbReference>
<sequence>MSPHPTPQSVSCIPRPPVSPAIHTRAEGEKKEDFNKPSTAKTRGQQKKSPTSAPASSIPSRTDSQGSVDLLAEAQPISWYNIKITYPQWKDVGGQSVTLAPGISNCHAIPKKRGPKTDVLEALLKRVDGLERRLKDEKKAHSPNNNDSTQDTTDSSLNNAESKSKPSQQDTTSSALEENVLFSPISEPSPIVRPDDLLDTYFGRCHGKVYYILDETWARQRIQSNQMPNFLLLAIYAVSARLVQGSGYEEKHGEADSTRYTAHPKGYHAAVRLSEDYATRARAELDIDDPTIDSLQALLLLTISSTASGKGKKAYMLLSAAVAMAMALELHREAPQKARISPIEREMRRRLFWTCYVMDKFTACGSKRPSLIADKSILLRLPSWSPSPAVLPVDGEFFQSGSNLQYHSGTGKKSQGSSGMLIDIVRILGITNRYLAAGGVKGDSHFPWHSLSNLSKIRQDLDIWASGTQDVFTSVETLFGQPDSTTPVLSKLIYHLIHCLIYRPFLPIDLAELAGTGQHQSWQIEATNLCFLHANAIAELVELGKQSAVIEWPAFVGYCICTAGTVHVHGAHYKGRREGEVFSASTDFLSREMQQLSELRYAWSSVQHQRETLQTIYGCHSELVKSLASNPMRYSPVFHLEDFFDRYSTLGQSFDGAHISFSDVMQDASQDTYQGHDLYAPRTMGNGMSSDVAKSKRRASSFSRKKLDTKFSIGSGSHDPPLISPNGTLQKPEQHLTDLNNNLMSQPSMLDPTTNMSTFSASASSHGMPNLSNTPFSPPYAFSSVNLPNQTESYDPMFGMPQMTSGNGFGYGDHPQQTVMTPGGRSNGESTSTNPEEKDPFLSLLEQLAENEHSRGGPSELDFFLSGGNS</sequence>
<dbReference type="OMA" id="NSPLIEW"/>
<keyword evidence="3" id="KW-0805">Transcription regulation</keyword>
<evidence type="ECO:0000313" key="9">
    <source>
        <dbReference type="Proteomes" id="UP000258309"/>
    </source>
</evidence>
<evidence type="ECO:0000256" key="2">
    <source>
        <dbReference type="ARBA" id="ARBA00022723"/>
    </source>
</evidence>
<dbReference type="Pfam" id="PF04082">
    <property type="entry name" value="Fungal_trans"/>
    <property type="match status" value="1"/>
</dbReference>
<feature type="non-terminal residue" evidence="8">
    <location>
        <position position="1"/>
    </location>
</feature>
<evidence type="ECO:0000259" key="7">
    <source>
        <dbReference type="SMART" id="SM00906"/>
    </source>
</evidence>
<evidence type="ECO:0000256" key="1">
    <source>
        <dbReference type="ARBA" id="ARBA00004123"/>
    </source>
</evidence>
<dbReference type="CDD" id="cd12148">
    <property type="entry name" value="fungal_TF_MHR"/>
    <property type="match status" value="1"/>
</dbReference>
<keyword evidence="5" id="KW-0539">Nucleus</keyword>
<comment type="subcellular location">
    <subcellularLocation>
        <location evidence="1">Nucleus</location>
    </subcellularLocation>
</comment>
<dbReference type="OrthoDB" id="5297881at2759"/>
<dbReference type="InterPro" id="IPR007219">
    <property type="entry name" value="XnlR_reg_dom"/>
</dbReference>
<evidence type="ECO:0000256" key="4">
    <source>
        <dbReference type="ARBA" id="ARBA00023163"/>
    </source>
</evidence>
<dbReference type="GO" id="GO:0003677">
    <property type="term" value="F:DNA binding"/>
    <property type="evidence" value="ECO:0007669"/>
    <property type="project" value="InterPro"/>
</dbReference>
<dbReference type="GO" id="GO:0006351">
    <property type="term" value="P:DNA-templated transcription"/>
    <property type="evidence" value="ECO:0007669"/>
    <property type="project" value="InterPro"/>
</dbReference>
<feature type="region of interest" description="Disordered" evidence="6">
    <location>
        <begin position="682"/>
        <end position="703"/>
    </location>
</feature>
<name>A0A3E2H109_SCYLI</name>
<feature type="region of interest" description="Disordered" evidence="6">
    <location>
        <begin position="133"/>
        <end position="175"/>
    </location>
</feature>
<dbReference type="PANTHER" id="PTHR47338">
    <property type="entry name" value="ZN(II)2CYS6 TRANSCRIPTION FACTOR (EUROFUNG)-RELATED"/>
    <property type="match status" value="1"/>
</dbReference>
<feature type="compositionally biased region" description="Low complexity" evidence="6">
    <location>
        <begin position="49"/>
        <end position="60"/>
    </location>
</feature>